<reference evidence="2" key="1">
    <citation type="journal article" date="2014" name="Front. Microbiol.">
        <title>High frequency of phylogenetically diverse reductive dehalogenase-homologous genes in deep subseafloor sedimentary metagenomes.</title>
        <authorList>
            <person name="Kawai M."/>
            <person name="Futagami T."/>
            <person name="Toyoda A."/>
            <person name="Takaki Y."/>
            <person name="Nishi S."/>
            <person name="Hori S."/>
            <person name="Arai W."/>
            <person name="Tsubouchi T."/>
            <person name="Morono Y."/>
            <person name="Uchiyama I."/>
            <person name="Ito T."/>
            <person name="Fujiyama A."/>
            <person name="Inagaki F."/>
            <person name="Takami H."/>
        </authorList>
    </citation>
    <scope>NUCLEOTIDE SEQUENCE</scope>
    <source>
        <strain evidence="2">Expedition CK06-06</strain>
    </source>
</reference>
<organism evidence="2">
    <name type="scientific">marine sediment metagenome</name>
    <dbReference type="NCBI Taxonomy" id="412755"/>
    <lineage>
        <taxon>unclassified sequences</taxon>
        <taxon>metagenomes</taxon>
        <taxon>ecological metagenomes</taxon>
    </lineage>
</organism>
<dbReference type="AlphaFoldDB" id="X1BID5"/>
<gene>
    <name evidence="2" type="ORF">S01H4_44890</name>
</gene>
<name>X1BID5_9ZZZZ</name>
<proteinExistence type="predicted"/>
<evidence type="ECO:0000313" key="2">
    <source>
        <dbReference type="EMBL" id="GAG94800.1"/>
    </source>
</evidence>
<accession>X1BID5</accession>
<keyword evidence="1" id="KW-0812">Transmembrane</keyword>
<dbReference type="EMBL" id="BART01024943">
    <property type="protein sequence ID" value="GAG94800.1"/>
    <property type="molecule type" value="Genomic_DNA"/>
</dbReference>
<sequence>MLFGSNNSATFFAHLKFKFVGLGHCGSIHIGQVPLVRELYAGFGGAILLAIAAKNAGIGLLGDSSYRRISFKIVNLSERIGWTDIYTGTAADAGIEVEFRFTPVPFRHYTRLSRETSSESRRKDRGDGFFQFS</sequence>
<protein>
    <submittedName>
        <fullName evidence="2">Uncharacterized protein</fullName>
    </submittedName>
</protein>
<keyword evidence="1" id="KW-0472">Membrane</keyword>
<comment type="caution">
    <text evidence="2">The sequence shown here is derived from an EMBL/GenBank/DDBJ whole genome shotgun (WGS) entry which is preliminary data.</text>
</comment>
<evidence type="ECO:0000256" key="1">
    <source>
        <dbReference type="SAM" id="Phobius"/>
    </source>
</evidence>
<keyword evidence="1" id="KW-1133">Transmembrane helix</keyword>
<feature type="transmembrane region" description="Helical" evidence="1">
    <location>
        <begin position="39"/>
        <end position="62"/>
    </location>
</feature>